<dbReference type="Gene3D" id="2.120.10.30">
    <property type="entry name" value="TolB, C-terminal domain"/>
    <property type="match status" value="1"/>
</dbReference>
<dbReference type="AlphaFoldDB" id="A0AAD9NP63"/>
<comment type="caution">
    <text evidence="1">The sequence shown here is derived from an EMBL/GenBank/DDBJ whole genome shotgun (WGS) entry which is preliminary data.</text>
</comment>
<keyword evidence="2" id="KW-1185">Reference proteome</keyword>
<evidence type="ECO:0000313" key="2">
    <source>
        <dbReference type="Proteomes" id="UP001209878"/>
    </source>
</evidence>
<dbReference type="SUPFAM" id="SSF63825">
    <property type="entry name" value="YWTD domain"/>
    <property type="match status" value="1"/>
</dbReference>
<proteinExistence type="predicted"/>
<dbReference type="EMBL" id="JAODUO010000610">
    <property type="protein sequence ID" value="KAK2177250.1"/>
    <property type="molecule type" value="Genomic_DNA"/>
</dbReference>
<protein>
    <submittedName>
        <fullName evidence="1">Uncharacterized protein</fullName>
    </submittedName>
</protein>
<accession>A0AAD9NP63</accession>
<dbReference type="InterPro" id="IPR011042">
    <property type="entry name" value="6-blade_b-propeller_TolB-like"/>
</dbReference>
<name>A0AAD9NP63_RIDPI</name>
<organism evidence="1 2">
    <name type="scientific">Ridgeia piscesae</name>
    <name type="common">Tubeworm</name>
    <dbReference type="NCBI Taxonomy" id="27915"/>
    <lineage>
        <taxon>Eukaryota</taxon>
        <taxon>Metazoa</taxon>
        <taxon>Spiralia</taxon>
        <taxon>Lophotrochozoa</taxon>
        <taxon>Annelida</taxon>
        <taxon>Polychaeta</taxon>
        <taxon>Sedentaria</taxon>
        <taxon>Canalipalpata</taxon>
        <taxon>Sabellida</taxon>
        <taxon>Siboglinidae</taxon>
        <taxon>Ridgeia</taxon>
    </lineage>
</organism>
<evidence type="ECO:0000313" key="1">
    <source>
        <dbReference type="EMBL" id="KAK2177250.1"/>
    </source>
</evidence>
<sequence>MRYTGQLAIDFCTNRICWTHRVGNIIECSNYTGGEIRQVHNTTGKLNGIAIQDGVAYLPTVNPNRVLSLPLTGGNPTILDTGTFNTSGFVGIAILHRGHHCIGNGSLLVV</sequence>
<gene>
    <name evidence="1" type="ORF">NP493_610g00005</name>
</gene>
<dbReference type="Proteomes" id="UP001209878">
    <property type="component" value="Unassembled WGS sequence"/>
</dbReference>
<reference evidence="1" key="1">
    <citation type="journal article" date="2023" name="Mol. Biol. Evol.">
        <title>Third-Generation Sequencing Reveals the Adaptive Role of the Epigenome in Three Deep-Sea Polychaetes.</title>
        <authorList>
            <person name="Perez M."/>
            <person name="Aroh O."/>
            <person name="Sun Y."/>
            <person name="Lan Y."/>
            <person name="Juniper S.K."/>
            <person name="Young C.R."/>
            <person name="Angers B."/>
            <person name="Qian P.Y."/>
        </authorList>
    </citation>
    <scope>NUCLEOTIDE SEQUENCE</scope>
    <source>
        <strain evidence="1">R07B-5</strain>
    </source>
</reference>